<reference evidence="2 3" key="1">
    <citation type="submission" date="2014-03" db="EMBL/GenBank/DDBJ databases">
        <title>Genomics of Bifidobacteria.</title>
        <authorList>
            <person name="Ventura M."/>
            <person name="Milani C."/>
            <person name="Lugli G.A."/>
        </authorList>
    </citation>
    <scope>NUCLEOTIDE SEQUENCE [LARGE SCALE GENOMIC DNA]</scope>
    <source>
        <strain evidence="2 3">LMG 10510</strain>
    </source>
</reference>
<evidence type="ECO:0000313" key="2">
    <source>
        <dbReference type="EMBL" id="KFI57844.1"/>
    </source>
</evidence>
<evidence type="ECO:0000313" key="4">
    <source>
        <dbReference type="Proteomes" id="UP000229907"/>
    </source>
</evidence>
<proteinExistence type="predicted"/>
<dbReference type="OrthoDB" id="3236497at2"/>
<reference evidence="1 4" key="2">
    <citation type="submission" date="2016-11" db="EMBL/GenBank/DDBJ databases">
        <title>complete genome sequence of Bifidobacterium choerinum strain FMB-1.</title>
        <authorList>
            <person name="Park C.-S."/>
            <person name="Jung D.-H."/>
            <person name="Choi D.-S."/>
        </authorList>
    </citation>
    <scope>NUCLEOTIDE SEQUENCE [LARGE SCALE GENOMIC DNA]</scope>
    <source>
        <strain evidence="1 4">FMB-1</strain>
    </source>
</reference>
<protein>
    <submittedName>
        <fullName evidence="2">Uncharacterized protein</fullName>
    </submittedName>
</protein>
<sequence length="139" mass="16098">MFGELDEIEFGVIIRHILRIARGSESHTWFVEKDDFASDAFDDGDWVQLLHDVARMATRHHVANLGHLIEIPALDWRDSPDYAAAFYGDFVLLFDLLTPIDPFNDEDGDDLSWAQRARHHQLVVPQTAVTLTYQQRREH</sequence>
<dbReference type="Proteomes" id="UP000229907">
    <property type="component" value="Chromosome"/>
</dbReference>
<dbReference type="EMBL" id="JGYU01000003">
    <property type="protein sequence ID" value="KFI57844.1"/>
    <property type="molecule type" value="Genomic_DNA"/>
</dbReference>
<accession>A0A087AGE4</accession>
<dbReference type="Proteomes" id="UP000028995">
    <property type="component" value="Unassembled WGS sequence"/>
</dbReference>
<name>A0A087AGE4_9BIFI</name>
<dbReference type="RefSeq" id="WP_024540980.1">
    <property type="nucleotide sequence ID" value="NZ_CP018044.1"/>
</dbReference>
<organism evidence="2 3">
    <name type="scientific">Bifidobacterium choerinum</name>
    <dbReference type="NCBI Taxonomy" id="35760"/>
    <lineage>
        <taxon>Bacteria</taxon>
        <taxon>Bacillati</taxon>
        <taxon>Actinomycetota</taxon>
        <taxon>Actinomycetes</taxon>
        <taxon>Bifidobacteriales</taxon>
        <taxon>Bifidobacteriaceae</taxon>
        <taxon>Bifidobacterium</taxon>
    </lineage>
</organism>
<dbReference type="EMBL" id="CP018044">
    <property type="protein sequence ID" value="ATU20272.1"/>
    <property type="molecule type" value="Genomic_DNA"/>
</dbReference>
<dbReference type="AlphaFoldDB" id="A0A087AGE4"/>
<dbReference type="KEGG" id="bcho:BcFMB_04290"/>
<dbReference type="eggNOG" id="ENOG50323D9">
    <property type="taxonomic scope" value="Bacteria"/>
</dbReference>
<keyword evidence="3" id="KW-1185">Reference proteome</keyword>
<evidence type="ECO:0000313" key="3">
    <source>
        <dbReference type="Proteomes" id="UP000028995"/>
    </source>
</evidence>
<evidence type="ECO:0000313" key="1">
    <source>
        <dbReference type="EMBL" id="ATU20272.1"/>
    </source>
</evidence>
<gene>
    <name evidence="1" type="ORF">BcFMB_04290</name>
    <name evidence="2" type="ORF">BCHO_1005</name>
</gene>